<evidence type="ECO:0000256" key="5">
    <source>
        <dbReference type="ARBA" id="ARBA00022771"/>
    </source>
</evidence>
<dbReference type="EMBL" id="CAJNRD030001124">
    <property type="protein sequence ID" value="CAG5108930.1"/>
    <property type="molecule type" value="Genomic_DNA"/>
</dbReference>
<evidence type="ECO:0000313" key="13">
    <source>
        <dbReference type="EMBL" id="CAG5108930.1"/>
    </source>
</evidence>
<feature type="region of interest" description="Disordered" evidence="10">
    <location>
        <begin position="1"/>
        <end position="98"/>
    </location>
</feature>
<feature type="non-terminal residue" evidence="13">
    <location>
        <position position="1"/>
    </location>
</feature>
<dbReference type="PANTHER" id="PTHR45884:SF2">
    <property type="entry name" value="N-ACETYLTRANSFERASE ECO"/>
    <property type="match status" value="1"/>
</dbReference>
<feature type="compositionally biased region" description="Polar residues" evidence="10">
    <location>
        <begin position="74"/>
        <end position="94"/>
    </location>
</feature>
<protein>
    <submittedName>
        <fullName evidence="13">Similar to Esco2: N-acetyltransferase ESCO2 (Mus musculus)</fullName>
    </submittedName>
</protein>
<dbReference type="AlphaFoldDB" id="A0A8J2MZ10"/>
<proteinExistence type="inferred from homology"/>
<keyword evidence="9" id="KW-0012">Acyltransferase</keyword>
<evidence type="ECO:0000313" key="14">
    <source>
        <dbReference type="Proteomes" id="UP000786811"/>
    </source>
</evidence>
<keyword evidence="3" id="KW-0808">Transferase</keyword>
<dbReference type="GO" id="GO:0061733">
    <property type="term" value="F:protein-lysine-acetyltransferase activity"/>
    <property type="evidence" value="ECO:0007669"/>
    <property type="project" value="TreeGrafter"/>
</dbReference>
<feature type="compositionally biased region" description="Basic residues" evidence="10">
    <location>
        <begin position="127"/>
        <end position="140"/>
    </location>
</feature>
<feature type="compositionally biased region" description="Basic residues" evidence="10">
    <location>
        <begin position="358"/>
        <end position="370"/>
    </location>
</feature>
<evidence type="ECO:0000259" key="11">
    <source>
        <dbReference type="Pfam" id="PF13878"/>
    </source>
</evidence>
<feature type="domain" description="N-acetyltransferase ESCO zinc-finger" evidence="11">
    <location>
        <begin position="656"/>
        <end position="694"/>
    </location>
</feature>
<dbReference type="GO" id="GO:0008270">
    <property type="term" value="F:zinc ion binding"/>
    <property type="evidence" value="ECO:0007669"/>
    <property type="project" value="UniProtKB-KW"/>
</dbReference>
<keyword evidence="4" id="KW-0479">Metal-binding</keyword>
<accession>A0A8J2MZ10</accession>
<evidence type="ECO:0000256" key="3">
    <source>
        <dbReference type="ARBA" id="ARBA00022679"/>
    </source>
</evidence>
<evidence type="ECO:0000256" key="9">
    <source>
        <dbReference type="ARBA" id="ARBA00023315"/>
    </source>
</evidence>
<dbReference type="GO" id="GO:0000785">
    <property type="term" value="C:chromatin"/>
    <property type="evidence" value="ECO:0007669"/>
    <property type="project" value="TreeGrafter"/>
</dbReference>
<evidence type="ECO:0000256" key="6">
    <source>
        <dbReference type="ARBA" id="ARBA00022833"/>
    </source>
</evidence>
<keyword evidence="14" id="KW-1185">Reference proteome</keyword>
<evidence type="ECO:0000256" key="7">
    <source>
        <dbReference type="ARBA" id="ARBA00023242"/>
    </source>
</evidence>
<reference evidence="13" key="1">
    <citation type="submission" date="2021-04" db="EMBL/GenBank/DDBJ databases">
        <authorList>
            <person name="Chebbi M.A.C M."/>
        </authorList>
    </citation>
    <scope>NUCLEOTIDE SEQUENCE</scope>
</reference>
<evidence type="ECO:0000256" key="2">
    <source>
        <dbReference type="ARBA" id="ARBA00005816"/>
    </source>
</evidence>
<evidence type="ECO:0000256" key="1">
    <source>
        <dbReference type="ARBA" id="ARBA00004123"/>
    </source>
</evidence>
<feature type="compositionally biased region" description="Low complexity" evidence="10">
    <location>
        <begin position="141"/>
        <end position="158"/>
    </location>
</feature>
<evidence type="ECO:0000256" key="10">
    <source>
        <dbReference type="SAM" id="MobiDB-lite"/>
    </source>
</evidence>
<name>A0A8J2MZ10_COTCN</name>
<gene>
    <name evidence="13" type="ORF">HICCMSTLAB_LOCUS13566</name>
</gene>
<comment type="caution">
    <text evidence="13">The sequence shown here is derived from an EMBL/GenBank/DDBJ whole genome shotgun (WGS) entry which is preliminary data.</text>
</comment>
<feature type="compositionally biased region" description="Polar residues" evidence="10">
    <location>
        <begin position="11"/>
        <end position="43"/>
    </location>
</feature>
<organism evidence="13 14">
    <name type="scientific">Cotesia congregata</name>
    <name type="common">Parasitoid wasp</name>
    <name type="synonym">Apanteles congregatus</name>
    <dbReference type="NCBI Taxonomy" id="51543"/>
    <lineage>
        <taxon>Eukaryota</taxon>
        <taxon>Metazoa</taxon>
        <taxon>Ecdysozoa</taxon>
        <taxon>Arthropoda</taxon>
        <taxon>Hexapoda</taxon>
        <taxon>Insecta</taxon>
        <taxon>Pterygota</taxon>
        <taxon>Neoptera</taxon>
        <taxon>Endopterygota</taxon>
        <taxon>Hymenoptera</taxon>
        <taxon>Apocrita</taxon>
        <taxon>Ichneumonoidea</taxon>
        <taxon>Braconidae</taxon>
        <taxon>Microgastrinae</taxon>
        <taxon>Cotesia</taxon>
    </lineage>
</organism>
<dbReference type="Pfam" id="PF13878">
    <property type="entry name" value="zf-C2H2_3"/>
    <property type="match status" value="1"/>
</dbReference>
<dbReference type="Proteomes" id="UP000786811">
    <property type="component" value="Unassembled WGS sequence"/>
</dbReference>
<dbReference type="PANTHER" id="PTHR45884">
    <property type="entry name" value="N-ACETYLTRANSFERASE ECO"/>
    <property type="match status" value="1"/>
</dbReference>
<comment type="similarity">
    <text evidence="2">Belongs to the acetyltransferase family. ECO subfamily.</text>
</comment>
<feature type="compositionally biased region" description="Low complexity" evidence="10">
    <location>
        <begin position="371"/>
        <end position="380"/>
    </location>
</feature>
<feature type="compositionally biased region" description="Basic and acidic residues" evidence="10">
    <location>
        <begin position="46"/>
        <end position="60"/>
    </location>
</feature>
<dbReference type="InterPro" id="IPR028005">
    <property type="entry name" value="AcTrfase_ESCO_Znf_dom"/>
</dbReference>
<evidence type="ECO:0000259" key="12">
    <source>
        <dbReference type="Pfam" id="PF13880"/>
    </source>
</evidence>
<keyword evidence="8" id="KW-0131">Cell cycle</keyword>
<dbReference type="InterPro" id="IPR028009">
    <property type="entry name" value="ESCO_Acetyltransf_dom"/>
</dbReference>
<feature type="compositionally biased region" description="Basic and acidic residues" evidence="10">
    <location>
        <begin position="190"/>
        <end position="207"/>
    </location>
</feature>
<dbReference type="Pfam" id="PF13880">
    <property type="entry name" value="Acetyltransf_13"/>
    <property type="match status" value="1"/>
</dbReference>
<dbReference type="OrthoDB" id="428854at2759"/>
<comment type="subcellular location">
    <subcellularLocation>
        <location evidence="1">Nucleus</location>
    </subcellularLocation>
</comment>
<feature type="compositionally biased region" description="Polar residues" evidence="10">
    <location>
        <begin position="382"/>
        <end position="394"/>
    </location>
</feature>
<feature type="region of interest" description="Disordered" evidence="10">
    <location>
        <begin position="322"/>
        <end position="394"/>
    </location>
</feature>
<dbReference type="GO" id="GO:0007064">
    <property type="term" value="P:mitotic sister chromatid cohesion"/>
    <property type="evidence" value="ECO:0007669"/>
    <property type="project" value="TreeGrafter"/>
</dbReference>
<keyword evidence="7" id="KW-0539">Nucleus</keyword>
<feature type="compositionally biased region" description="Polar residues" evidence="10">
    <location>
        <begin position="113"/>
        <end position="123"/>
    </location>
</feature>
<keyword evidence="5" id="KW-0863">Zinc-finger</keyword>
<dbReference type="GO" id="GO:0005634">
    <property type="term" value="C:nucleus"/>
    <property type="evidence" value="ECO:0007669"/>
    <property type="project" value="UniProtKB-SubCell"/>
</dbReference>
<sequence>SQLITEKPKMLSSSDSGKGESLNTPKRFQKKSFSALSVSSTKRNLFKSDERDKHVSHGSESESDLGPMSPLAVTDSSCESSPGRQYESPFTTPEKSPRFLSLTWDRLRPASCTRDSNSLSPFSSLRRLTRNARSTPRRRFSLNSPSKSSSGSSTPSRRPLFDNVIPETPKDANTNILDAYIEDEIIPETPQKDPSDDTPHKENYHEGKLITPLGSVCKQASIPRLHRRKSVCTQDSIDGSSPEPLKAAKLAATKRHFNESSSSMQSGLKLLKTDVNYTIPKARASLFPEEKSTPPQFSALSTKSFYNSSSCVDQKRHSFGFGWRPAEKETKKRHSLPSQKKSGSRKSHFGQINAGVRHGIKRPKIKRRLSPNKSLSKKSPGTVKNSTETTDLQKINQQNVEVDVHVDANIKNSDNIHLVFYQEQKENEPMETNVELMEENKIPASPVREDPNKRFFKTNRTLKPRHVATVTVNDKIKLKVSDGKIALNQKKSKHVKKKPRLEEAPVTMDASDLTVDEPAIDGKAIDKDVVDLLKVLEDDWADDEYDTMENLALANVNNRSPIKASRGVRDDGILMSPASVLSSMTSEMNIKDQVVPKGQEKSEPINSEANQKLFPLFTKGYSSNVELFEEAKKTGRGIKRPHGWQLSTKINGGSDQYQLDVGQKRFGTTQCNECGVVYQIGEPEDENAHLIFHNSIRKLRFNGWKNEHVVYEDEITNSRIITIEPNDPKHCWKKVEEILELINQDLGLNDIEITNCTNRKIYFYIRNKCIVGVLVAESIKEAYKMIPELIDLDCCEETPSPAKCGVNVIWTALSHRRQGIARKLLNILRSHYFYGYIMTIDDLAFSTPSLGGKIFAEKYTGARNFKVYH</sequence>
<evidence type="ECO:0000256" key="8">
    <source>
        <dbReference type="ARBA" id="ARBA00023306"/>
    </source>
</evidence>
<feature type="region of interest" description="Disordered" evidence="10">
    <location>
        <begin position="112"/>
        <end position="207"/>
    </location>
</feature>
<evidence type="ECO:0000256" key="4">
    <source>
        <dbReference type="ARBA" id="ARBA00022723"/>
    </source>
</evidence>
<feature type="domain" description="N-acetyltransferase ESCO acetyl-transferase" evidence="12">
    <location>
        <begin position="801"/>
        <end position="868"/>
    </location>
</feature>
<keyword evidence="6" id="KW-0862">Zinc</keyword>